<sequence>MRAEAQAVDDAIQIDNRWYIPATSSRADDRTRVLKSDDGFAVFSRHGEIGRVGLGDQGFYFLGTRHLSRWQVLVAGREPMLLNSTVRLDNSRLVVDQTTPDLFRHHQLWIAKGTLHLRREQATHESSLTEHLRVSNYSQTAHDFQIEYGFGADFRDIFEVRGERRARRGEFLPPEIEKQAVVLGYEGLDGVTRRTRIEFSQAPASLSQDVARFAVSLAPGESFELEAIVSCANGKPYFCISRHAAALRSIDLKVAAGHAARASIFTDNEQFNDWLNRSVADLQMLTAQTRFGLYPYAGVPWFSTPFGRDGLVTALQTLWLQPDLARGVLAFLAATQATTLDPAFEAEPGKILHELREGEMAALGEVPFRRYYGTVDATPLFVMLAGRYYQRTGDIEFIRGIWSNLERALGWIEARSDSRGFLTYARNGSRGLLHQGWKDSDDAVFHRDGRPAQPPIALCEVQGYVYDAFLQGAELAGRLGQEAPARGWRERAARLRQSLEEAFWIESLETYALALDGEGRRCEVRTSNPAHLLYCGVVSRERAVRLARHLTGPQGYNGWGLRTVFAGEPNYNPMSYHNGSVWPHDTALAAAGLARYGLLAEALTLLDGLFNASIFLDMHRLPELFCGFERLPGQAPTLYPVACAPQAWASGAVFMLLEAILGLEFEPDGSRICLRHPCLPDYISWLRITGLRHGDAVVDLAVRRHTRDVAVNIERREGEVDLTVIL</sequence>
<dbReference type="InterPro" id="IPR012341">
    <property type="entry name" value="6hp_glycosidase-like_sf"/>
</dbReference>
<dbReference type="PANTHER" id="PTHR34987">
    <property type="entry name" value="C, PUTATIVE (AFU_ORTHOLOGUE AFUA_3G02880)-RELATED"/>
    <property type="match status" value="1"/>
</dbReference>
<dbReference type="AlphaFoldDB" id="I3YEQ9"/>
<dbReference type="HOGENOM" id="CLU_019216_1_0_6"/>
<dbReference type="SUPFAM" id="SSF48208">
    <property type="entry name" value="Six-hairpin glycosidases"/>
    <property type="match status" value="1"/>
</dbReference>
<name>I3YEQ9_THIV6</name>
<proteinExistence type="predicted"/>
<dbReference type="EMBL" id="CP003154">
    <property type="protein sequence ID" value="AFL75477.1"/>
    <property type="molecule type" value="Genomic_DNA"/>
</dbReference>
<dbReference type="GO" id="GO:0005975">
    <property type="term" value="P:carbohydrate metabolic process"/>
    <property type="evidence" value="ECO:0007669"/>
    <property type="project" value="InterPro"/>
</dbReference>
<dbReference type="KEGG" id="tvi:Thivi_3623"/>
<dbReference type="eggNOG" id="COG3408">
    <property type="taxonomic scope" value="Bacteria"/>
</dbReference>
<dbReference type="PANTHER" id="PTHR34987:SF4">
    <property type="entry name" value="ALPHA-L-RHAMNOSIDASE C-TERMINAL DOMAIN-CONTAINING PROTEIN"/>
    <property type="match status" value="1"/>
</dbReference>
<evidence type="ECO:0000313" key="4">
    <source>
        <dbReference type="Proteomes" id="UP000006062"/>
    </source>
</evidence>
<dbReference type="STRING" id="765911.Thivi_3623"/>
<feature type="domain" description="Mannosylglycerate hydrolase MGH1-like glycoside hydrolase" evidence="2">
    <location>
        <begin position="313"/>
        <end position="609"/>
    </location>
</feature>
<reference evidence="3 4" key="1">
    <citation type="submission" date="2012-06" db="EMBL/GenBank/DDBJ databases">
        <title>Complete sequence of Thiocystis violascens DSM 198.</title>
        <authorList>
            <consortium name="US DOE Joint Genome Institute"/>
            <person name="Lucas S."/>
            <person name="Han J."/>
            <person name="Lapidus A."/>
            <person name="Cheng J.-F."/>
            <person name="Goodwin L."/>
            <person name="Pitluck S."/>
            <person name="Peters L."/>
            <person name="Ovchinnikova G."/>
            <person name="Teshima H."/>
            <person name="Detter J.C."/>
            <person name="Han C."/>
            <person name="Tapia R."/>
            <person name="Land M."/>
            <person name="Hauser L."/>
            <person name="Kyrpides N."/>
            <person name="Ivanova N."/>
            <person name="Pagani I."/>
            <person name="Vogl K."/>
            <person name="Liu Z."/>
            <person name="Frigaard N.-U."/>
            <person name="Bryant D."/>
            <person name="Woyke T."/>
        </authorList>
    </citation>
    <scope>NUCLEOTIDE SEQUENCE [LARGE SCALE GENOMIC DNA]</scope>
    <source>
        <strain evidence="4">ATCC 17096 / DSM 198 / 6111</strain>
    </source>
</reference>
<keyword evidence="4" id="KW-1185">Reference proteome</keyword>
<dbReference type="InterPro" id="IPR054491">
    <property type="entry name" value="MGH1-like_GH"/>
</dbReference>
<dbReference type="InterPro" id="IPR032856">
    <property type="entry name" value="GDE_N_bis"/>
</dbReference>
<evidence type="ECO:0000259" key="2">
    <source>
        <dbReference type="Pfam" id="PF22422"/>
    </source>
</evidence>
<evidence type="ECO:0000313" key="3">
    <source>
        <dbReference type="EMBL" id="AFL75477.1"/>
    </source>
</evidence>
<evidence type="ECO:0000259" key="1">
    <source>
        <dbReference type="Pfam" id="PF14742"/>
    </source>
</evidence>
<dbReference type="InterPro" id="IPR008928">
    <property type="entry name" value="6-hairpin_glycosidase_sf"/>
</dbReference>
<accession>I3YEQ9</accession>
<gene>
    <name evidence="3" type="ordered locus">Thivi_3623</name>
</gene>
<organism evidence="3 4">
    <name type="scientific">Thiocystis violascens (strain ATCC 17096 / DSM 198 / 6111)</name>
    <name type="common">Chromatium violascens</name>
    <dbReference type="NCBI Taxonomy" id="765911"/>
    <lineage>
        <taxon>Bacteria</taxon>
        <taxon>Pseudomonadati</taxon>
        <taxon>Pseudomonadota</taxon>
        <taxon>Gammaproteobacteria</taxon>
        <taxon>Chromatiales</taxon>
        <taxon>Chromatiaceae</taxon>
        <taxon>Thiocystis</taxon>
    </lineage>
</organism>
<dbReference type="Pfam" id="PF14742">
    <property type="entry name" value="GDE_N_bis"/>
    <property type="match status" value="1"/>
</dbReference>
<dbReference type="Proteomes" id="UP000006062">
    <property type="component" value="Chromosome"/>
</dbReference>
<protein>
    <submittedName>
        <fullName evidence="3">Glycogen debranching enzyme</fullName>
    </submittedName>
</protein>
<dbReference type="Pfam" id="PF22422">
    <property type="entry name" value="MGH1-like_GH"/>
    <property type="match status" value="1"/>
</dbReference>
<feature type="domain" description="Putative glycogen debranching enzyme N-terminal" evidence="1">
    <location>
        <begin position="34"/>
        <end position="226"/>
    </location>
</feature>
<dbReference type="Gene3D" id="1.50.10.10">
    <property type="match status" value="1"/>
</dbReference>